<dbReference type="EMBL" id="JAHBOM010000003">
    <property type="protein sequence ID" value="MBU8822305.1"/>
    <property type="molecule type" value="Genomic_DNA"/>
</dbReference>
<keyword evidence="3" id="KW-1133">Transmembrane helix</keyword>
<gene>
    <name evidence="6" type="ORF">KL859_05360</name>
</gene>
<keyword evidence="2" id="KW-0812">Transmembrane</keyword>
<feature type="region of interest" description="Disordered" evidence="5">
    <location>
        <begin position="275"/>
        <end position="304"/>
    </location>
</feature>
<feature type="compositionally biased region" description="Basic residues" evidence="5">
    <location>
        <begin position="293"/>
        <end position="304"/>
    </location>
</feature>
<evidence type="ECO:0000256" key="4">
    <source>
        <dbReference type="ARBA" id="ARBA00023136"/>
    </source>
</evidence>
<reference evidence="6 7" key="1">
    <citation type="submission" date="2021-05" db="EMBL/GenBank/DDBJ databases">
        <title>Draft Genome Sequences of Clinical Respiratory Isolates of Mycobacterium goodii Recovered in Ireland.</title>
        <authorList>
            <person name="Flanagan P.R."/>
            <person name="Mok S."/>
            <person name="Roycroft E."/>
            <person name="Rogers T.R."/>
            <person name="Fitzgibbon M."/>
        </authorList>
    </citation>
    <scope>NUCLEOTIDE SEQUENCE [LARGE SCALE GENOMIC DNA]</scope>
    <source>
        <strain evidence="6 7">14IE55</strain>
    </source>
</reference>
<evidence type="ECO:0000256" key="2">
    <source>
        <dbReference type="ARBA" id="ARBA00022692"/>
    </source>
</evidence>
<keyword evidence="4" id="KW-0472">Membrane</keyword>
<evidence type="ECO:0000256" key="1">
    <source>
        <dbReference type="ARBA" id="ARBA00004141"/>
    </source>
</evidence>
<comment type="subcellular location">
    <subcellularLocation>
        <location evidence="1">Membrane</location>
        <topology evidence="1">Multi-pass membrane protein</topology>
    </subcellularLocation>
</comment>
<evidence type="ECO:0000256" key="5">
    <source>
        <dbReference type="SAM" id="MobiDB-lite"/>
    </source>
</evidence>
<feature type="compositionally biased region" description="Basic and acidic residues" evidence="5">
    <location>
        <begin position="275"/>
        <end position="287"/>
    </location>
</feature>
<proteinExistence type="predicted"/>
<name>A0ABS6HL77_MYCGD</name>
<comment type="caution">
    <text evidence="6">The sequence shown here is derived from an EMBL/GenBank/DDBJ whole genome shotgun (WGS) entry which is preliminary data.</text>
</comment>
<evidence type="ECO:0000256" key="3">
    <source>
        <dbReference type="ARBA" id="ARBA00022989"/>
    </source>
</evidence>
<sequence length="304" mass="31805">MLIRRIARPMLSATFIARGVDALRNPKPAADAARPTLGMMSSLPDPVGSKVPSDAETVAKINGVVQVAGGLLLATGKMPRLTAAALALSVVPGSLGSHTFWNESDPQRAAQERREFLTDLSLIGGLIIAAADTAGKPSLAWRGRKAAHKVTASVAAALPAGAAASESLADSPVAEKLGHGLAVGAERGRELAEVARERAAELAHAAREHAPELAEAARERGAVLADIARERGSEIAEVARERGLELADVARGRSAELADVARERGSEIADVARDRAPELAEAARERGTALANRTRKQLKQGRRR</sequence>
<accession>A0ABS6HL77</accession>
<dbReference type="Pfam" id="PF07681">
    <property type="entry name" value="DoxX"/>
    <property type="match status" value="1"/>
</dbReference>
<dbReference type="InterPro" id="IPR032808">
    <property type="entry name" value="DoxX"/>
</dbReference>
<protein>
    <submittedName>
        <fullName evidence="6">DoxX family membrane protein</fullName>
    </submittedName>
</protein>
<keyword evidence="7" id="KW-1185">Reference proteome</keyword>
<evidence type="ECO:0000313" key="7">
    <source>
        <dbReference type="Proteomes" id="UP000696413"/>
    </source>
</evidence>
<dbReference type="Proteomes" id="UP000696413">
    <property type="component" value="Unassembled WGS sequence"/>
</dbReference>
<organism evidence="6 7">
    <name type="scientific">Mycolicibacterium goodii</name>
    <name type="common">Mycobacterium goodii</name>
    <dbReference type="NCBI Taxonomy" id="134601"/>
    <lineage>
        <taxon>Bacteria</taxon>
        <taxon>Bacillati</taxon>
        <taxon>Actinomycetota</taxon>
        <taxon>Actinomycetes</taxon>
        <taxon>Mycobacteriales</taxon>
        <taxon>Mycobacteriaceae</taxon>
        <taxon>Mycolicibacterium</taxon>
    </lineage>
</organism>
<evidence type="ECO:0000313" key="6">
    <source>
        <dbReference type="EMBL" id="MBU8822305.1"/>
    </source>
</evidence>